<keyword evidence="1" id="KW-0723">Serine/threonine-protein kinase</keyword>
<dbReference type="AlphaFoldDB" id="A0A084VAS8"/>
<evidence type="ECO:0000313" key="6">
    <source>
        <dbReference type="EMBL" id="KFB35072.1"/>
    </source>
</evidence>
<dbReference type="SUPFAM" id="SSF56112">
    <property type="entry name" value="Protein kinase-like (PK-like)"/>
    <property type="match status" value="1"/>
</dbReference>
<dbReference type="OrthoDB" id="193931at2759"/>
<dbReference type="EnsemblMetazoa" id="ASIC000920-RA">
    <property type="protein sequence ID" value="ASIC000920-PA"/>
    <property type="gene ID" value="ASIC000920"/>
</dbReference>
<reference evidence="6 8" key="1">
    <citation type="journal article" date="2014" name="BMC Genomics">
        <title>Genome sequence of Anopheles sinensis provides insight into genetics basis of mosquito competence for malaria parasites.</title>
        <authorList>
            <person name="Zhou D."/>
            <person name="Zhang D."/>
            <person name="Ding G."/>
            <person name="Shi L."/>
            <person name="Hou Q."/>
            <person name="Ye Y."/>
            <person name="Xu Y."/>
            <person name="Zhou H."/>
            <person name="Xiong C."/>
            <person name="Li S."/>
            <person name="Yu J."/>
            <person name="Hong S."/>
            <person name="Yu X."/>
            <person name="Zou P."/>
            <person name="Chen C."/>
            <person name="Chang X."/>
            <person name="Wang W."/>
            <person name="Lv Y."/>
            <person name="Sun Y."/>
            <person name="Ma L."/>
            <person name="Shen B."/>
            <person name="Zhu C."/>
        </authorList>
    </citation>
    <scope>NUCLEOTIDE SEQUENCE [LARGE SCALE GENOMIC DNA]</scope>
</reference>
<accession>A0A084VAS8</accession>
<dbReference type="GO" id="GO:0000226">
    <property type="term" value="P:microtubule cytoskeleton organization"/>
    <property type="evidence" value="ECO:0007669"/>
    <property type="project" value="TreeGrafter"/>
</dbReference>
<keyword evidence="3" id="KW-0547">Nucleotide-binding</keyword>
<evidence type="ECO:0000256" key="3">
    <source>
        <dbReference type="ARBA" id="ARBA00022741"/>
    </source>
</evidence>
<dbReference type="Gene3D" id="1.10.510.10">
    <property type="entry name" value="Transferase(Phosphotransferase) domain 1"/>
    <property type="match status" value="1"/>
</dbReference>
<dbReference type="PANTHER" id="PTHR24346:SF82">
    <property type="entry name" value="KP78A-RELATED"/>
    <property type="match status" value="1"/>
</dbReference>
<dbReference type="GO" id="GO:0035556">
    <property type="term" value="P:intracellular signal transduction"/>
    <property type="evidence" value="ECO:0007669"/>
    <property type="project" value="TreeGrafter"/>
</dbReference>
<dbReference type="EMBL" id="ATLV01004294">
    <property type="status" value="NOT_ANNOTATED_CDS"/>
    <property type="molecule type" value="Genomic_DNA"/>
</dbReference>
<keyword evidence="4 6" id="KW-0418">Kinase</keyword>
<protein>
    <submittedName>
        <fullName evidence="6 7">MAP/microtubule affinity-regulating kinase 3-like isoform 8</fullName>
    </submittedName>
</protein>
<evidence type="ECO:0000256" key="2">
    <source>
        <dbReference type="ARBA" id="ARBA00022679"/>
    </source>
</evidence>
<keyword evidence="5" id="KW-0067">ATP-binding</keyword>
<sequence>MEYASRGDLCDYHALACKLFEPIARAWFRQLVSAVQYCHQKGSGTGTLPFSGTRQNWAFSSSRQQGHYIIPYYMSFECEVLLKCLVPKSSKLATVEAIMPNTGMILR</sequence>
<gene>
    <name evidence="6" type="ORF">ZHAS_00000920</name>
</gene>
<keyword evidence="8" id="KW-1185">Reference proteome</keyword>
<dbReference type="PANTHER" id="PTHR24346">
    <property type="entry name" value="MAP/MICROTUBULE AFFINITY-REGULATING KINASE"/>
    <property type="match status" value="1"/>
</dbReference>
<evidence type="ECO:0000256" key="4">
    <source>
        <dbReference type="ARBA" id="ARBA00022777"/>
    </source>
</evidence>
<evidence type="ECO:0000313" key="7">
    <source>
        <dbReference type="EnsemblMetazoa" id="ASIC000920-PA"/>
    </source>
</evidence>
<dbReference type="InterPro" id="IPR011009">
    <property type="entry name" value="Kinase-like_dom_sf"/>
</dbReference>
<dbReference type="EMBL" id="KE524205">
    <property type="protein sequence ID" value="KFB35072.1"/>
    <property type="molecule type" value="Genomic_DNA"/>
</dbReference>
<name>A0A084VAS8_ANOSI</name>
<dbReference type="GO" id="GO:0005524">
    <property type="term" value="F:ATP binding"/>
    <property type="evidence" value="ECO:0007669"/>
    <property type="project" value="UniProtKB-KW"/>
</dbReference>
<dbReference type="Proteomes" id="UP000030765">
    <property type="component" value="Unassembled WGS sequence"/>
</dbReference>
<proteinExistence type="predicted"/>
<dbReference type="GO" id="GO:0005737">
    <property type="term" value="C:cytoplasm"/>
    <property type="evidence" value="ECO:0007669"/>
    <property type="project" value="TreeGrafter"/>
</dbReference>
<dbReference type="GO" id="GO:0050321">
    <property type="term" value="F:tau-protein kinase activity"/>
    <property type="evidence" value="ECO:0007669"/>
    <property type="project" value="TreeGrafter"/>
</dbReference>
<dbReference type="VEuPathDB" id="VectorBase:ASIC000920"/>
<keyword evidence="2" id="KW-0808">Transferase</keyword>
<organism evidence="6">
    <name type="scientific">Anopheles sinensis</name>
    <name type="common">Mosquito</name>
    <dbReference type="NCBI Taxonomy" id="74873"/>
    <lineage>
        <taxon>Eukaryota</taxon>
        <taxon>Metazoa</taxon>
        <taxon>Ecdysozoa</taxon>
        <taxon>Arthropoda</taxon>
        <taxon>Hexapoda</taxon>
        <taxon>Insecta</taxon>
        <taxon>Pterygota</taxon>
        <taxon>Neoptera</taxon>
        <taxon>Endopterygota</taxon>
        <taxon>Diptera</taxon>
        <taxon>Nematocera</taxon>
        <taxon>Culicoidea</taxon>
        <taxon>Culicidae</taxon>
        <taxon>Anophelinae</taxon>
        <taxon>Anopheles</taxon>
    </lineage>
</organism>
<evidence type="ECO:0000256" key="5">
    <source>
        <dbReference type="ARBA" id="ARBA00022840"/>
    </source>
</evidence>
<reference evidence="7" key="2">
    <citation type="submission" date="2020-05" db="UniProtKB">
        <authorList>
            <consortium name="EnsemblMetazoa"/>
        </authorList>
    </citation>
    <scope>IDENTIFICATION</scope>
</reference>
<evidence type="ECO:0000256" key="1">
    <source>
        <dbReference type="ARBA" id="ARBA00022527"/>
    </source>
</evidence>
<dbReference type="STRING" id="74873.A0A084VAS8"/>
<evidence type="ECO:0000313" key="8">
    <source>
        <dbReference type="Proteomes" id="UP000030765"/>
    </source>
</evidence>